<evidence type="ECO:0000259" key="1">
    <source>
        <dbReference type="Pfam" id="PF18258"/>
    </source>
</evidence>
<keyword evidence="3" id="KW-1185">Reference proteome</keyword>
<name>A0AAE1ZFN3_SCHME</name>
<dbReference type="Gene3D" id="2.60.20.10">
    <property type="entry name" value="Crystallins"/>
    <property type="match status" value="1"/>
</dbReference>
<dbReference type="SUPFAM" id="SSF49695">
    <property type="entry name" value="gamma-Crystallin-like"/>
    <property type="match status" value="1"/>
</dbReference>
<protein>
    <recommendedName>
        <fullName evidence="1">Interleukin-4 inducing immunoglobulin-binding domain-containing protein</fullName>
    </recommendedName>
</protein>
<proteinExistence type="predicted"/>
<sequence length="179" mass="21081">MSTNEIEFSVNSTERQGETKLLQGYIPPVECLRLFSRYNYHNYWSDMCDSNRLPSPFIMLYVREVCSYSINEYSNRKYWIVYSQSNFRGRYIIVPPGRCIVNIRRYGIYRVGSIMKCTLSSNNNILYCNILQQSFGGQNRFSQNVITWLQHSNSDTNSHTEYNLSDLERNSANVRDITK</sequence>
<comment type="caution">
    <text evidence="2">The sequence shown here is derived from an EMBL/GenBank/DDBJ whole genome shotgun (WGS) entry which is preliminary data.</text>
</comment>
<feature type="domain" description="Interleukin-4 inducing immunoglobulin-binding" evidence="1">
    <location>
        <begin position="31"/>
        <end position="118"/>
    </location>
</feature>
<dbReference type="Proteomes" id="UP001292079">
    <property type="component" value="Unassembled WGS sequence"/>
</dbReference>
<dbReference type="Pfam" id="PF18258">
    <property type="entry name" value="IL4_i_Ig"/>
    <property type="match status" value="1"/>
</dbReference>
<dbReference type="EMBL" id="JALJAT010000002">
    <property type="protein sequence ID" value="KAK4473073.1"/>
    <property type="molecule type" value="Genomic_DNA"/>
</dbReference>
<gene>
    <name evidence="2" type="ORF">MN116_004264</name>
</gene>
<dbReference type="AlphaFoldDB" id="A0AAE1ZFN3"/>
<accession>A0AAE1ZFN3</accession>
<reference evidence="2" key="2">
    <citation type="journal article" date="2023" name="Infect Dis Poverty">
        <title>Chromosome-scale genome of the human blood fluke Schistosoma mekongi and its implications for public health.</title>
        <authorList>
            <person name="Zhou M."/>
            <person name="Xu L."/>
            <person name="Xu D."/>
            <person name="Chen W."/>
            <person name="Khan J."/>
            <person name="Hu Y."/>
            <person name="Huang H."/>
            <person name="Wei H."/>
            <person name="Zhang Y."/>
            <person name="Chusongsang P."/>
            <person name="Tanasarnprasert K."/>
            <person name="Hu X."/>
            <person name="Limpanont Y."/>
            <person name="Lv Z."/>
        </authorList>
    </citation>
    <scope>NUCLEOTIDE SEQUENCE</scope>
    <source>
        <strain evidence="2">LV_2022a</strain>
    </source>
</reference>
<dbReference type="InterPro" id="IPR041305">
    <property type="entry name" value="IL4_i_Ig"/>
</dbReference>
<evidence type="ECO:0000313" key="2">
    <source>
        <dbReference type="EMBL" id="KAK4473073.1"/>
    </source>
</evidence>
<reference evidence="2" key="1">
    <citation type="submission" date="2022-04" db="EMBL/GenBank/DDBJ databases">
        <authorList>
            <person name="Xu L."/>
            <person name="Lv Z."/>
        </authorList>
    </citation>
    <scope>NUCLEOTIDE SEQUENCE</scope>
    <source>
        <strain evidence="2">LV_2022a</strain>
    </source>
</reference>
<evidence type="ECO:0000313" key="3">
    <source>
        <dbReference type="Proteomes" id="UP001292079"/>
    </source>
</evidence>
<dbReference type="InterPro" id="IPR011024">
    <property type="entry name" value="G_crystallin-like"/>
</dbReference>
<organism evidence="2 3">
    <name type="scientific">Schistosoma mekongi</name>
    <name type="common">Parasitic worm</name>
    <dbReference type="NCBI Taxonomy" id="38744"/>
    <lineage>
        <taxon>Eukaryota</taxon>
        <taxon>Metazoa</taxon>
        <taxon>Spiralia</taxon>
        <taxon>Lophotrochozoa</taxon>
        <taxon>Platyhelminthes</taxon>
        <taxon>Trematoda</taxon>
        <taxon>Digenea</taxon>
        <taxon>Strigeidida</taxon>
        <taxon>Schistosomatoidea</taxon>
        <taxon>Schistosomatidae</taxon>
        <taxon>Schistosoma</taxon>
    </lineage>
</organism>